<dbReference type="EMBL" id="BK032537">
    <property type="protein sequence ID" value="DAF46442.1"/>
    <property type="molecule type" value="Genomic_DNA"/>
</dbReference>
<name>A0A8S5S6W9_9CAUD</name>
<proteinExistence type="predicted"/>
<sequence length="65" mass="7761">MAERSFFQIYCIIKRNFFQFLLKGVIKMRMKRVKNLWEVTVNNLKFYTESINGAIAIAWELGGRK</sequence>
<reference evidence="1" key="1">
    <citation type="journal article" date="2021" name="Proc. Natl. Acad. Sci. U.S.A.">
        <title>A Catalog of Tens of Thousands of Viruses from Human Metagenomes Reveals Hidden Associations with Chronic Diseases.</title>
        <authorList>
            <person name="Tisza M.J."/>
            <person name="Buck C.B."/>
        </authorList>
    </citation>
    <scope>NUCLEOTIDE SEQUENCE</scope>
    <source>
        <strain evidence="1">CtkTz2</strain>
    </source>
</reference>
<evidence type="ECO:0000313" key="1">
    <source>
        <dbReference type="EMBL" id="DAF46442.1"/>
    </source>
</evidence>
<organism evidence="1">
    <name type="scientific">Siphoviridae sp. ctkTz2</name>
    <dbReference type="NCBI Taxonomy" id="2827923"/>
    <lineage>
        <taxon>Viruses</taxon>
        <taxon>Duplodnaviria</taxon>
        <taxon>Heunggongvirae</taxon>
        <taxon>Uroviricota</taxon>
        <taxon>Caudoviricetes</taxon>
    </lineage>
</organism>
<accession>A0A8S5S6W9</accession>
<protein>
    <submittedName>
        <fullName evidence="1">Uncharacterized protein</fullName>
    </submittedName>
</protein>